<accession>A0A8J3WPB1</accession>
<gene>
    <name evidence="1" type="ORF">Psi01_60770</name>
</gene>
<dbReference type="EMBL" id="BOOJ01000052">
    <property type="protein sequence ID" value="GIH95447.1"/>
    <property type="molecule type" value="Genomic_DNA"/>
</dbReference>
<evidence type="ECO:0000313" key="1">
    <source>
        <dbReference type="EMBL" id="GIH95447.1"/>
    </source>
</evidence>
<evidence type="ECO:0008006" key="3">
    <source>
        <dbReference type="Google" id="ProtNLM"/>
    </source>
</evidence>
<proteinExistence type="predicted"/>
<evidence type="ECO:0000313" key="2">
    <source>
        <dbReference type="Proteomes" id="UP000619788"/>
    </source>
</evidence>
<name>A0A8J3WPB1_9ACTN</name>
<sequence length="373" mass="37833">MAPINPPTYLQAGTYSARLDRLSQAGLLMPAHGSGALAIRSGVRPTPSNTGLQVTQRSTPAMFVTVGAGVGYVQAQSATGGVYIVNNDASYDVAIAAAHATLGRRDLIVARIYDAEVSGATNEWRLEAVTGTPAGSPVTPATPAGAVALASVLVSAGATTITNAAITDLRVYTTALGGTIPVLSSAMPANPYEGMAAYQTDLNRPVWFDGSAWKGWVDAGYQTAADVAAALDVYAPAYAHDEGNTRTISTVGSFVAYTGAPSVSVVVPASGNVLVTWGFTGYNSASDQASVRLGVNVTGTNSSTPTLGNSACVSGNLDNAGGANAPIRSASRTKLYTGLTPGSTTFTLQARISSGAPATHAISDSYLLAQPVQ</sequence>
<keyword evidence="2" id="KW-1185">Reference proteome</keyword>
<dbReference type="AlphaFoldDB" id="A0A8J3WPB1"/>
<comment type="caution">
    <text evidence="1">The sequence shown here is derived from an EMBL/GenBank/DDBJ whole genome shotgun (WGS) entry which is preliminary data.</text>
</comment>
<organism evidence="1 2">
    <name type="scientific">Planobispora siamensis</name>
    <dbReference type="NCBI Taxonomy" id="936338"/>
    <lineage>
        <taxon>Bacteria</taxon>
        <taxon>Bacillati</taxon>
        <taxon>Actinomycetota</taxon>
        <taxon>Actinomycetes</taxon>
        <taxon>Streptosporangiales</taxon>
        <taxon>Streptosporangiaceae</taxon>
        <taxon>Planobispora</taxon>
    </lineage>
</organism>
<dbReference type="RefSeq" id="WP_204067540.1">
    <property type="nucleotide sequence ID" value="NZ_BOOJ01000052.1"/>
</dbReference>
<dbReference type="Proteomes" id="UP000619788">
    <property type="component" value="Unassembled WGS sequence"/>
</dbReference>
<protein>
    <recommendedName>
        <fullName evidence="3">Minor tail protein</fullName>
    </recommendedName>
</protein>
<reference evidence="1 2" key="1">
    <citation type="submission" date="2021-01" db="EMBL/GenBank/DDBJ databases">
        <title>Whole genome shotgun sequence of Planobispora siamensis NBRC 107568.</title>
        <authorList>
            <person name="Komaki H."/>
            <person name="Tamura T."/>
        </authorList>
    </citation>
    <scope>NUCLEOTIDE SEQUENCE [LARGE SCALE GENOMIC DNA]</scope>
    <source>
        <strain evidence="1 2">NBRC 107568</strain>
    </source>
</reference>